<organism evidence="6 7">
    <name type="scientific">Cryoendolithus antarcticus</name>
    <dbReference type="NCBI Taxonomy" id="1507870"/>
    <lineage>
        <taxon>Eukaryota</taxon>
        <taxon>Fungi</taxon>
        <taxon>Dikarya</taxon>
        <taxon>Ascomycota</taxon>
        <taxon>Pezizomycotina</taxon>
        <taxon>Dothideomycetes</taxon>
        <taxon>Dothideomycetidae</taxon>
        <taxon>Cladosporiales</taxon>
        <taxon>Cladosporiaceae</taxon>
        <taxon>Cryoendolithus</taxon>
    </lineage>
</organism>
<dbReference type="Pfam" id="PF00385">
    <property type="entry name" value="Chromo"/>
    <property type="match status" value="1"/>
</dbReference>
<dbReference type="AlphaFoldDB" id="A0A1V8SXK7"/>
<evidence type="ECO:0000256" key="3">
    <source>
        <dbReference type="ARBA" id="ARBA00023242"/>
    </source>
</evidence>
<feature type="compositionally biased region" description="Low complexity" evidence="4">
    <location>
        <begin position="156"/>
        <end position="166"/>
    </location>
</feature>
<keyword evidence="7" id="KW-1185">Reference proteome</keyword>
<comment type="caution">
    <text evidence="6">The sequence shown here is derived from an EMBL/GenBank/DDBJ whole genome shotgun (WGS) entry which is preliminary data.</text>
</comment>
<evidence type="ECO:0000256" key="4">
    <source>
        <dbReference type="SAM" id="MobiDB-lite"/>
    </source>
</evidence>
<feature type="region of interest" description="Disordered" evidence="4">
    <location>
        <begin position="1"/>
        <end position="96"/>
    </location>
</feature>
<dbReference type="InterPro" id="IPR017984">
    <property type="entry name" value="Chromo_dom_subgr"/>
</dbReference>
<dbReference type="SUPFAM" id="SSF54160">
    <property type="entry name" value="Chromo domain-like"/>
    <property type="match status" value="2"/>
</dbReference>
<evidence type="ECO:0000256" key="2">
    <source>
        <dbReference type="ARBA" id="ARBA00011353"/>
    </source>
</evidence>
<reference evidence="7" key="1">
    <citation type="submission" date="2017-03" db="EMBL/GenBank/DDBJ databases">
        <title>Genomes of endolithic fungi from Antarctica.</title>
        <authorList>
            <person name="Coleine C."/>
            <person name="Masonjones S."/>
            <person name="Stajich J.E."/>
        </authorList>
    </citation>
    <scope>NUCLEOTIDE SEQUENCE [LARGE SCALE GENOMIC DNA]</scope>
    <source>
        <strain evidence="7">CCFEE 5527</strain>
    </source>
</reference>
<dbReference type="InterPro" id="IPR023779">
    <property type="entry name" value="Chromodomain_CS"/>
</dbReference>
<proteinExistence type="predicted"/>
<feature type="region of interest" description="Disordered" evidence="4">
    <location>
        <begin position="155"/>
        <end position="207"/>
    </location>
</feature>
<dbReference type="STRING" id="1507870.A0A1V8SXK7"/>
<feature type="domain" description="Chromo" evidence="5">
    <location>
        <begin position="98"/>
        <end position="158"/>
    </location>
</feature>
<feature type="compositionally biased region" description="Polar residues" evidence="4">
    <location>
        <begin position="188"/>
        <end position="201"/>
    </location>
</feature>
<sequence>MDAERASVHRWLKTVPPPSSTTAIRPPPILPRSSPAHGYVTLDPTPKTRVAPMPPAISDDESDGDVPEEIPAKAVKAPNPSDEDEEEDDDSEEGEDEYVVEDILKHRNTKGTLQYRIKWLGYDDEADITWEPLENLKTASVKLSEYHDRIGGAPTKAAAASSAKKSLTIKRSASALDSPAPATKKSRTSTGATNGTPSSSKDLPKGSWEENITRIISIIEESETTKSRAGGGKVLMAYADWKDNVKRKHKLSTLRGKAPQHLLTYYERHLVFRSDEDSTKAEAET</sequence>
<evidence type="ECO:0000256" key="1">
    <source>
        <dbReference type="ARBA" id="ARBA00004123"/>
    </source>
</evidence>
<accession>A0A1V8SXK7</accession>
<dbReference type="PROSITE" id="PS00598">
    <property type="entry name" value="CHROMO_1"/>
    <property type="match status" value="1"/>
</dbReference>
<dbReference type="InterPro" id="IPR016197">
    <property type="entry name" value="Chromo-like_dom_sf"/>
</dbReference>
<feature type="compositionally biased region" description="Pro residues" evidence="4">
    <location>
        <begin position="15"/>
        <end position="30"/>
    </location>
</feature>
<dbReference type="CDD" id="cd00024">
    <property type="entry name" value="CD_CSD"/>
    <property type="match status" value="1"/>
</dbReference>
<keyword evidence="3" id="KW-0539">Nucleus</keyword>
<dbReference type="EMBL" id="NAJO01000023">
    <property type="protein sequence ID" value="OQO03814.1"/>
    <property type="molecule type" value="Genomic_DNA"/>
</dbReference>
<dbReference type="InParanoid" id="A0A1V8SXK7"/>
<comment type="subcellular location">
    <subcellularLocation>
        <location evidence="1">Nucleus</location>
    </subcellularLocation>
</comment>
<dbReference type="SMART" id="SM00298">
    <property type="entry name" value="CHROMO"/>
    <property type="match status" value="1"/>
</dbReference>
<comment type="subunit">
    <text evidence="2">Component of the NuA4 histone acetyltransferase complex.</text>
</comment>
<feature type="compositionally biased region" description="Acidic residues" evidence="4">
    <location>
        <begin position="81"/>
        <end position="96"/>
    </location>
</feature>
<dbReference type="GO" id="GO:0005634">
    <property type="term" value="C:nucleus"/>
    <property type="evidence" value="ECO:0007669"/>
    <property type="project" value="UniProtKB-SubCell"/>
</dbReference>
<dbReference type="InterPro" id="IPR051219">
    <property type="entry name" value="Heterochromatin_chromo-domain"/>
</dbReference>
<dbReference type="PRINTS" id="PR00504">
    <property type="entry name" value="CHROMODOMAIN"/>
</dbReference>
<dbReference type="GO" id="GO:0000792">
    <property type="term" value="C:heterochromatin"/>
    <property type="evidence" value="ECO:0007669"/>
    <property type="project" value="UniProtKB-ARBA"/>
</dbReference>
<dbReference type="Proteomes" id="UP000192596">
    <property type="component" value="Unassembled WGS sequence"/>
</dbReference>
<dbReference type="PANTHER" id="PTHR22812">
    <property type="entry name" value="CHROMOBOX PROTEIN"/>
    <property type="match status" value="1"/>
</dbReference>
<dbReference type="SMART" id="SM00300">
    <property type="entry name" value="ChSh"/>
    <property type="match status" value="1"/>
</dbReference>
<dbReference type="PROSITE" id="PS50013">
    <property type="entry name" value="CHROMO_2"/>
    <property type="match status" value="1"/>
</dbReference>
<dbReference type="InterPro" id="IPR008251">
    <property type="entry name" value="Chromo_shadow_dom"/>
</dbReference>
<gene>
    <name evidence="6" type="ORF">B0A48_10455</name>
</gene>
<dbReference type="Gene3D" id="2.40.50.40">
    <property type="match status" value="2"/>
</dbReference>
<dbReference type="OrthoDB" id="433924at2759"/>
<dbReference type="Pfam" id="PF01393">
    <property type="entry name" value="Chromo_shadow"/>
    <property type="match status" value="1"/>
</dbReference>
<dbReference type="InterPro" id="IPR023780">
    <property type="entry name" value="Chromo_domain"/>
</dbReference>
<protein>
    <recommendedName>
        <fullName evidence="5">Chromo domain-containing protein</fullName>
    </recommendedName>
</protein>
<evidence type="ECO:0000259" key="5">
    <source>
        <dbReference type="PROSITE" id="PS50013"/>
    </source>
</evidence>
<evidence type="ECO:0000313" key="7">
    <source>
        <dbReference type="Proteomes" id="UP000192596"/>
    </source>
</evidence>
<dbReference type="GO" id="GO:0006338">
    <property type="term" value="P:chromatin remodeling"/>
    <property type="evidence" value="ECO:0007669"/>
    <property type="project" value="UniProtKB-ARBA"/>
</dbReference>
<feature type="compositionally biased region" description="Acidic residues" evidence="4">
    <location>
        <begin position="58"/>
        <end position="68"/>
    </location>
</feature>
<name>A0A1V8SXK7_9PEZI</name>
<evidence type="ECO:0000313" key="6">
    <source>
        <dbReference type="EMBL" id="OQO03814.1"/>
    </source>
</evidence>
<dbReference type="InterPro" id="IPR000953">
    <property type="entry name" value="Chromo/chromo_shadow_dom"/>
</dbReference>